<proteinExistence type="inferred from homology"/>
<evidence type="ECO:0000256" key="3">
    <source>
        <dbReference type="ARBA" id="ARBA00022741"/>
    </source>
</evidence>
<evidence type="ECO:0008006" key="11">
    <source>
        <dbReference type="Google" id="ProtNLM"/>
    </source>
</evidence>
<accession>A0A2L0HGV4</accession>
<evidence type="ECO:0000256" key="5">
    <source>
        <dbReference type="ARBA" id="ARBA00022840"/>
    </source>
</evidence>
<keyword evidence="4" id="KW-0418">Kinase</keyword>
<feature type="domain" description="Four-carbon acid sugar kinase nucleotide binding" evidence="8">
    <location>
        <begin position="259"/>
        <end position="343"/>
    </location>
</feature>
<dbReference type="Proteomes" id="UP000239340">
    <property type="component" value="Plasmid pSfreNXT3c"/>
</dbReference>
<dbReference type="SUPFAM" id="SSF142764">
    <property type="entry name" value="YgbK-like"/>
    <property type="match status" value="1"/>
</dbReference>
<dbReference type="EMBL" id="CP024310">
    <property type="protein sequence ID" value="AUX79979.1"/>
    <property type="molecule type" value="Genomic_DNA"/>
</dbReference>
<dbReference type="Gene3D" id="3.40.980.20">
    <property type="entry name" value="Four-carbon acid sugar kinase, nucleotide binding domain"/>
    <property type="match status" value="1"/>
</dbReference>
<dbReference type="Gene3D" id="3.40.50.10840">
    <property type="entry name" value="Putative sugar-binding, N-terminal domain"/>
    <property type="match status" value="1"/>
</dbReference>
<evidence type="ECO:0000313" key="10">
    <source>
        <dbReference type="Proteomes" id="UP000239340"/>
    </source>
</evidence>
<dbReference type="InterPro" id="IPR037051">
    <property type="entry name" value="4-carb_acid_sugar_kinase_N_sf"/>
</dbReference>
<feature type="domain" description="Four-carbon acid sugar kinase N-terminal" evidence="7">
    <location>
        <begin position="6"/>
        <end position="126"/>
    </location>
</feature>
<evidence type="ECO:0000256" key="1">
    <source>
        <dbReference type="ARBA" id="ARBA00005715"/>
    </source>
</evidence>
<evidence type="ECO:0000256" key="6">
    <source>
        <dbReference type="ARBA" id="ARBA00023277"/>
    </source>
</evidence>
<dbReference type="GO" id="GO:0016301">
    <property type="term" value="F:kinase activity"/>
    <property type="evidence" value="ECO:0007669"/>
    <property type="project" value="UniProtKB-KW"/>
</dbReference>
<evidence type="ECO:0000256" key="2">
    <source>
        <dbReference type="ARBA" id="ARBA00022679"/>
    </source>
</evidence>
<geneLocation type="plasmid" evidence="10">
    <name>psfrenxt3c</name>
</geneLocation>
<name>A0A2L0HGV4_RHIFR</name>
<gene>
    <name evidence="9" type="ORF">NXT3_PC00819</name>
</gene>
<dbReference type="InterPro" id="IPR010737">
    <property type="entry name" value="4-carb_acid_sugar_kinase_N"/>
</dbReference>
<dbReference type="GO" id="GO:0005524">
    <property type="term" value="F:ATP binding"/>
    <property type="evidence" value="ECO:0007669"/>
    <property type="project" value="UniProtKB-KW"/>
</dbReference>
<keyword evidence="2" id="KW-0808">Transferase</keyword>
<keyword evidence="5" id="KW-0067">ATP-binding</keyword>
<dbReference type="InterPro" id="IPR042213">
    <property type="entry name" value="NBD_C_sf"/>
</dbReference>
<reference evidence="9 10" key="1">
    <citation type="submission" date="2017-10" db="EMBL/GenBank/DDBJ databases">
        <title>Analysis of the genome sequences of Rhizobium populations associated to common bean (phaseolus vulgaris).</title>
        <authorList>
            <person name="Bustos P."/>
            <person name="Santamaria R.I."/>
            <person name="Miranda-Sanchez F."/>
            <person name="Perez-Carrascal O."/>
            <person name="Juarez S."/>
            <person name="Lozano L."/>
            <person name="Martinez-Flores I."/>
            <person name="Vinuesa P."/>
            <person name="Martinez-Romero E."/>
            <person name="Cevallos M.A."/>
            <person name="Romero D."/>
            <person name="Davila G."/>
            <person name="Gonzalez V."/>
        </authorList>
    </citation>
    <scope>NUCLEOTIDE SEQUENCE [LARGE SCALE GENOMIC DNA]</scope>
    <source>
        <strain evidence="9 10">NXT3</strain>
        <plasmid evidence="10">Plasmid psfrenxt3c</plasmid>
    </source>
</reference>
<dbReference type="Pfam" id="PF07005">
    <property type="entry name" value="SBD_N"/>
    <property type="match status" value="1"/>
</dbReference>
<evidence type="ECO:0000259" key="8">
    <source>
        <dbReference type="Pfam" id="PF17042"/>
    </source>
</evidence>
<dbReference type="RefSeq" id="WP_104841081.1">
    <property type="nucleotide sequence ID" value="NZ_CP024310.1"/>
</dbReference>
<evidence type="ECO:0000259" key="7">
    <source>
        <dbReference type="Pfam" id="PF07005"/>
    </source>
</evidence>
<comment type="similarity">
    <text evidence="1">Belongs to the four-carbon acid sugar kinase family.</text>
</comment>
<dbReference type="InterPro" id="IPR031475">
    <property type="entry name" value="NBD_C"/>
</dbReference>
<sequence>MTLKVAIIADDLTGALDTGTPFVDAGLSVAVALDVEAVEATIATGAEVVVVNTVSRALDSLRAADRVRRAAAALCRTSPVFVLKKIDSRLKGNVGAESEALAFAVGRRRLAVAPAVPDQGRYTREARVAGFGVGEPLPIEPLFSGSAIDVRIADAASDEDLDALVESLDWSTSIGVGARGLGRALARRLARPSSPAPFAPSPCTLFAFGSRDPITETQMAVLLESGHIASHVDAPAGEVPGERGPARLPALLRCTGTLAEAPEIVAERFAAGVARLVAAMAPDMLMMGGGDTAYAILHTLGARVLLPRGEIEAGIPWFETERRGGGRMRSAMKSGGFGNAQSLLKVLRDAPELRHAADEQDG</sequence>
<keyword evidence="9" id="KW-0614">Plasmid</keyword>
<dbReference type="Pfam" id="PF17042">
    <property type="entry name" value="NBD_C"/>
    <property type="match status" value="1"/>
</dbReference>
<keyword evidence="6" id="KW-0119">Carbohydrate metabolism</keyword>
<protein>
    <recommendedName>
        <fullName evidence="11">Four-carbon acid sugar kinase family protein</fullName>
    </recommendedName>
</protein>
<dbReference type="AlphaFoldDB" id="A0A2L0HGV4"/>
<organism evidence="9 10">
    <name type="scientific">Rhizobium fredii</name>
    <name type="common">Sinorhizobium fredii</name>
    <dbReference type="NCBI Taxonomy" id="380"/>
    <lineage>
        <taxon>Bacteria</taxon>
        <taxon>Pseudomonadati</taxon>
        <taxon>Pseudomonadota</taxon>
        <taxon>Alphaproteobacteria</taxon>
        <taxon>Hyphomicrobiales</taxon>
        <taxon>Rhizobiaceae</taxon>
        <taxon>Sinorhizobium/Ensifer group</taxon>
        <taxon>Sinorhizobium</taxon>
    </lineage>
</organism>
<evidence type="ECO:0000313" key="9">
    <source>
        <dbReference type="EMBL" id="AUX79979.1"/>
    </source>
</evidence>
<evidence type="ECO:0000256" key="4">
    <source>
        <dbReference type="ARBA" id="ARBA00022777"/>
    </source>
</evidence>
<keyword evidence="3" id="KW-0547">Nucleotide-binding</keyword>